<sequence length="241" mass="26502">MDARPGTPPGSAVIVHGTWSNPGDMGWVRRLLEHAGVHVEAPDLPSHRSARAGLLEDADEVRRVIRSCPPPVVAIGWSYGCDVIGVAADGEGSVIRLIYAGAVPCRVGIDPERIRWVDSPPWITADYSAGTFVLDNDWWVYEEKGTTFPPDVQEHIRRNPRRPAAIRINTDPIPAAAWKSIGTTVLLGVDDELVTDEERRWAAETFDDVRAVDTDHFLLFHRPEVVAGVALEALRDAALPR</sequence>
<name>A0ABV6RZS0_9GAMM</name>
<accession>A0ABV6RZS0</accession>
<dbReference type="PANTHER" id="PTHR37017:SF11">
    <property type="entry name" value="ESTERASE_LIPASE_THIOESTERASE DOMAIN-CONTAINING PROTEIN"/>
    <property type="match status" value="1"/>
</dbReference>
<keyword evidence="2" id="KW-0378">Hydrolase</keyword>
<gene>
    <name evidence="2" type="ORF">ACFFGH_30980</name>
</gene>
<evidence type="ECO:0000313" key="2">
    <source>
        <dbReference type="EMBL" id="MFC0682276.1"/>
    </source>
</evidence>
<dbReference type="SUPFAM" id="SSF53474">
    <property type="entry name" value="alpha/beta-Hydrolases"/>
    <property type="match status" value="1"/>
</dbReference>
<reference evidence="2 3" key="1">
    <citation type="submission" date="2024-09" db="EMBL/GenBank/DDBJ databases">
        <authorList>
            <person name="Sun Q."/>
            <person name="Mori K."/>
        </authorList>
    </citation>
    <scope>NUCLEOTIDE SEQUENCE [LARGE SCALE GENOMIC DNA]</scope>
    <source>
        <strain evidence="2 3">KCTC 23076</strain>
    </source>
</reference>
<dbReference type="RefSeq" id="WP_386676150.1">
    <property type="nucleotide sequence ID" value="NZ_JBHLTG010000012.1"/>
</dbReference>
<dbReference type="EMBL" id="JBHLTG010000012">
    <property type="protein sequence ID" value="MFC0682276.1"/>
    <property type="molecule type" value="Genomic_DNA"/>
</dbReference>
<keyword evidence="3" id="KW-1185">Reference proteome</keyword>
<dbReference type="InterPro" id="IPR052897">
    <property type="entry name" value="Sec-Metab_Biosynth_Hydrolase"/>
</dbReference>
<feature type="domain" description="AB hydrolase-1" evidence="1">
    <location>
        <begin position="13"/>
        <end position="227"/>
    </location>
</feature>
<dbReference type="Gene3D" id="3.40.50.1820">
    <property type="entry name" value="alpha/beta hydrolase"/>
    <property type="match status" value="1"/>
</dbReference>
<dbReference type="Pfam" id="PF12697">
    <property type="entry name" value="Abhydrolase_6"/>
    <property type="match status" value="1"/>
</dbReference>
<dbReference type="PANTHER" id="PTHR37017">
    <property type="entry name" value="AB HYDROLASE-1 DOMAIN-CONTAINING PROTEIN-RELATED"/>
    <property type="match status" value="1"/>
</dbReference>
<organism evidence="2 3">
    <name type="scientific">Lysobacter korlensis</name>
    <dbReference type="NCBI Taxonomy" id="553636"/>
    <lineage>
        <taxon>Bacteria</taxon>
        <taxon>Pseudomonadati</taxon>
        <taxon>Pseudomonadota</taxon>
        <taxon>Gammaproteobacteria</taxon>
        <taxon>Lysobacterales</taxon>
        <taxon>Lysobacteraceae</taxon>
        <taxon>Lysobacter</taxon>
    </lineage>
</organism>
<dbReference type="InterPro" id="IPR000073">
    <property type="entry name" value="AB_hydrolase_1"/>
</dbReference>
<comment type="caution">
    <text evidence="2">The sequence shown here is derived from an EMBL/GenBank/DDBJ whole genome shotgun (WGS) entry which is preliminary data.</text>
</comment>
<proteinExistence type="predicted"/>
<dbReference type="GO" id="GO:0016787">
    <property type="term" value="F:hydrolase activity"/>
    <property type="evidence" value="ECO:0007669"/>
    <property type="project" value="UniProtKB-KW"/>
</dbReference>
<evidence type="ECO:0000313" key="3">
    <source>
        <dbReference type="Proteomes" id="UP001589896"/>
    </source>
</evidence>
<evidence type="ECO:0000259" key="1">
    <source>
        <dbReference type="Pfam" id="PF12697"/>
    </source>
</evidence>
<dbReference type="Proteomes" id="UP001589896">
    <property type="component" value="Unassembled WGS sequence"/>
</dbReference>
<protein>
    <submittedName>
        <fullName evidence="2">Alpha/beta hydrolase</fullName>
    </submittedName>
</protein>
<dbReference type="InterPro" id="IPR029058">
    <property type="entry name" value="AB_hydrolase_fold"/>
</dbReference>